<dbReference type="CDD" id="cd06173">
    <property type="entry name" value="MFS_MefA_like"/>
    <property type="match status" value="1"/>
</dbReference>
<evidence type="ECO:0000313" key="7">
    <source>
        <dbReference type="EMBL" id="MBW6438177.1"/>
    </source>
</evidence>
<accession>A0ABS7BBB6</accession>
<keyword evidence="5 6" id="KW-0472">Membrane</keyword>
<feature type="transmembrane region" description="Helical" evidence="6">
    <location>
        <begin position="103"/>
        <end position="128"/>
    </location>
</feature>
<reference evidence="7 8" key="1">
    <citation type="journal article" date="2013" name="Antonie Van Leeuwenhoek">
        <title>Actinoplanes hulinensis sp. nov., a novel actinomycete isolated from soybean root (Glycine max (L.) Merr).</title>
        <authorList>
            <person name="Shen Y."/>
            <person name="Liu C."/>
            <person name="Wang X."/>
            <person name="Zhao J."/>
            <person name="Jia F."/>
            <person name="Zhang Y."/>
            <person name="Wang L."/>
            <person name="Yang D."/>
            <person name="Xiang W."/>
        </authorList>
    </citation>
    <scope>NUCLEOTIDE SEQUENCE [LARGE SCALE GENOMIC DNA]</scope>
    <source>
        <strain evidence="7 8">NEAU-M9</strain>
    </source>
</reference>
<dbReference type="Gene3D" id="1.20.1250.20">
    <property type="entry name" value="MFS general substrate transporter like domains"/>
    <property type="match status" value="1"/>
</dbReference>
<feature type="transmembrane region" description="Helical" evidence="6">
    <location>
        <begin position="21"/>
        <end position="41"/>
    </location>
</feature>
<comment type="caution">
    <text evidence="7">The sequence shown here is derived from an EMBL/GenBank/DDBJ whole genome shotgun (WGS) entry which is preliminary data.</text>
</comment>
<dbReference type="SUPFAM" id="SSF103473">
    <property type="entry name" value="MFS general substrate transporter"/>
    <property type="match status" value="1"/>
</dbReference>
<organism evidence="7 8">
    <name type="scientific">Actinoplanes hulinensis</name>
    <dbReference type="NCBI Taxonomy" id="1144547"/>
    <lineage>
        <taxon>Bacteria</taxon>
        <taxon>Bacillati</taxon>
        <taxon>Actinomycetota</taxon>
        <taxon>Actinomycetes</taxon>
        <taxon>Micromonosporales</taxon>
        <taxon>Micromonosporaceae</taxon>
        <taxon>Actinoplanes</taxon>
    </lineage>
</organism>
<feature type="transmembrane region" description="Helical" evidence="6">
    <location>
        <begin position="76"/>
        <end position="97"/>
    </location>
</feature>
<feature type="transmembrane region" description="Helical" evidence="6">
    <location>
        <begin position="370"/>
        <end position="389"/>
    </location>
</feature>
<feature type="transmembrane region" description="Helical" evidence="6">
    <location>
        <begin position="47"/>
        <end position="69"/>
    </location>
</feature>
<comment type="subcellular location">
    <subcellularLocation>
        <location evidence="1">Cell membrane</location>
        <topology evidence="1">Multi-pass membrane protein</topology>
    </subcellularLocation>
</comment>
<protein>
    <submittedName>
        <fullName evidence="7">MFS transporter</fullName>
    </submittedName>
</protein>
<dbReference type="RefSeq" id="WP_220147416.1">
    <property type="nucleotide sequence ID" value="NZ_JAHXZI010000018.1"/>
</dbReference>
<dbReference type="Pfam" id="PF07690">
    <property type="entry name" value="MFS_1"/>
    <property type="match status" value="1"/>
</dbReference>
<feature type="transmembrane region" description="Helical" evidence="6">
    <location>
        <begin position="253"/>
        <end position="273"/>
    </location>
</feature>
<evidence type="ECO:0000313" key="8">
    <source>
        <dbReference type="Proteomes" id="UP001519863"/>
    </source>
</evidence>
<gene>
    <name evidence="7" type="ORF">KZ829_31060</name>
</gene>
<evidence type="ECO:0000256" key="1">
    <source>
        <dbReference type="ARBA" id="ARBA00004651"/>
    </source>
</evidence>
<keyword evidence="8" id="KW-1185">Reference proteome</keyword>
<dbReference type="EMBL" id="JAHXZI010000018">
    <property type="protein sequence ID" value="MBW6438177.1"/>
    <property type="molecule type" value="Genomic_DNA"/>
</dbReference>
<feature type="transmembrane region" description="Helical" evidence="6">
    <location>
        <begin position="218"/>
        <end position="241"/>
    </location>
</feature>
<feature type="transmembrane region" description="Helical" evidence="6">
    <location>
        <begin position="280"/>
        <end position="300"/>
    </location>
</feature>
<evidence type="ECO:0000256" key="5">
    <source>
        <dbReference type="ARBA" id="ARBA00023136"/>
    </source>
</evidence>
<dbReference type="InterPro" id="IPR011701">
    <property type="entry name" value="MFS"/>
</dbReference>
<feature type="transmembrane region" description="Helical" evidence="6">
    <location>
        <begin position="176"/>
        <end position="197"/>
    </location>
</feature>
<dbReference type="PANTHER" id="PTHR23513">
    <property type="entry name" value="INTEGRAL MEMBRANE EFFLUX PROTEIN-RELATED"/>
    <property type="match status" value="1"/>
</dbReference>
<dbReference type="PANTHER" id="PTHR23513:SF11">
    <property type="entry name" value="STAPHYLOFERRIN A TRANSPORTER"/>
    <property type="match status" value="1"/>
</dbReference>
<feature type="transmembrane region" description="Helical" evidence="6">
    <location>
        <begin position="306"/>
        <end position="325"/>
    </location>
</feature>
<dbReference type="Proteomes" id="UP001519863">
    <property type="component" value="Unassembled WGS sequence"/>
</dbReference>
<sequence>MSALAPLRHRNFRLLLAGRTVNALGNSIAPIALSFAVLDLTGSVRDLGLVVGVRTLTNVLFLLFGGVLADRLPRGLVLVGAGLAAAVTQGVVAALVLTGSATIPLLVGVSAVNGVVSALALPATAAVVPQTVPEDVRQQANALNRMCSNGAMIVGAPLGGVLVAIVGPGWGIAVDAATFAVSALCFAFLRLASRPVSVRPGVLTELRGGWTEFRSREWLWVVVACACIGNVAWSGSANVLGPVVADQTFGRTAWGLILAAQTLGMVAGALLAIRLRVRRLLLFGTFGCGLLALPMLALGVRPTVPVLLVTGFIAGIGLEQFGIAWDTTMQEHVPADKLARVYSYDMLGSFLAMPVGEVLVGPIAEAAGLRPTLIGCAVLMFLSVAAMLLSRDVRTLRHRLPGDAVQPVKESVP</sequence>
<evidence type="ECO:0000256" key="3">
    <source>
        <dbReference type="ARBA" id="ARBA00022692"/>
    </source>
</evidence>
<keyword evidence="2" id="KW-1003">Cell membrane</keyword>
<evidence type="ECO:0000256" key="6">
    <source>
        <dbReference type="SAM" id="Phobius"/>
    </source>
</evidence>
<feature type="transmembrane region" description="Helical" evidence="6">
    <location>
        <begin position="346"/>
        <end position="364"/>
    </location>
</feature>
<proteinExistence type="predicted"/>
<feature type="transmembrane region" description="Helical" evidence="6">
    <location>
        <begin position="149"/>
        <end position="170"/>
    </location>
</feature>
<name>A0ABS7BBB6_9ACTN</name>
<dbReference type="InterPro" id="IPR036259">
    <property type="entry name" value="MFS_trans_sf"/>
</dbReference>
<keyword evidence="3 6" id="KW-0812">Transmembrane</keyword>
<evidence type="ECO:0000256" key="2">
    <source>
        <dbReference type="ARBA" id="ARBA00022475"/>
    </source>
</evidence>
<keyword evidence="4 6" id="KW-1133">Transmembrane helix</keyword>
<evidence type="ECO:0000256" key="4">
    <source>
        <dbReference type="ARBA" id="ARBA00022989"/>
    </source>
</evidence>